<name>A0A6V7NFJ9_ANACO</name>
<organism evidence="1">
    <name type="scientific">Ananas comosus var. bracteatus</name>
    <name type="common">red pineapple</name>
    <dbReference type="NCBI Taxonomy" id="296719"/>
    <lineage>
        <taxon>Eukaryota</taxon>
        <taxon>Viridiplantae</taxon>
        <taxon>Streptophyta</taxon>
        <taxon>Embryophyta</taxon>
        <taxon>Tracheophyta</taxon>
        <taxon>Spermatophyta</taxon>
        <taxon>Magnoliopsida</taxon>
        <taxon>Liliopsida</taxon>
        <taxon>Poales</taxon>
        <taxon>Bromeliaceae</taxon>
        <taxon>Bromelioideae</taxon>
        <taxon>Ananas</taxon>
    </lineage>
</organism>
<protein>
    <submittedName>
        <fullName evidence="1">Uncharacterized protein</fullName>
    </submittedName>
</protein>
<evidence type="ECO:0000313" key="1">
    <source>
        <dbReference type="EMBL" id="CAD1817308.1"/>
    </source>
</evidence>
<accession>A0A6V7NFJ9</accession>
<reference evidence="1" key="1">
    <citation type="submission" date="2020-07" db="EMBL/GenBank/DDBJ databases">
        <authorList>
            <person name="Lin J."/>
        </authorList>
    </citation>
    <scope>NUCLEOTIDE SEQUENCE</scope>
</reference>
<dbReference type="EMBL" id="LR862129">
    <property type="protein sequence ID" value="CAD1817308.1"/>
    <property type="molecule type" value="Genomic_DNA"/>
</dbReference>
<sequence length="124" mass="14040">MPIMLLRASRPLSWMFSNMLFHKVYNNFVHCLGLSIGSAGSPAENVWRVSAEPGSERQGDGLYWSLNDKVTGYARVWMTRLARQVSHRLVILGCVCDWTDENVKALTGRVCYTLIIPYRIGMGM</sequence>
<dbReference type="AlphaFoldDB" id="A0A6V7NFJ9"/>
<proteinExistence type="predicted"/>
<gene>
    <name evidence="1" type="ORF">CB5_LOCUS519</name>
</gene>